<evidence type="ECO:0000313" key="2">
    <source>
        <dbReference type="EMBL" id="GMN19213.1"/>
    </source>
</evidence>
<feature type="region of interest" description="Disordered" evidence="1">
    <location>
        <begin position="14"/>
        <end position="90"/>
    </location>
</feature>
<feature type="compositionally biased region" description="Polar residues" evidence="1">
    <location>
        <begin position="68"/>
        <end position="89"/>
    </location>
</feature>
<gene>
    <name evidence="2" type="ORF">TIFTF001_046924</name>
</gene>
<feature type="compositionally biased region" description="Low complexity" evidence="1">
    <location>
        <begin position="41"/>
        <end position="52"/>
    </location>
</feature>
<dbReference type="Proteomes" id="UP001187192">
    <property type="component" value="Unassembled WGS sequence"/>
</dbReference>
<accession>A0AA87Z5H2</accession>
<dbReference type="EMBL" id="BTGU01005028">
    <property type="protein sequence ID" value="GMN19213.1"/>
    <property type="molecule type" value="Genomic_DNA"/>
</dbReference>
<protein>
    <submittedName>
        <fullName evidence="2">Uncharacterized protein</fullName>
    </submittedName>
</protein>
<evidence type="ECO:0000313" key="3">
    <source>
        <dbReference type="Proteomes" id="UP001187192"/>
    </source>
</evidence>
<keyword evidence="3" id="KW-1185">Reference proteome</keyword>
<proteinExistence type="predicted"/>
<sequence length="204" mass="22408">MDFFRRDTDTWLLAEASKVPDPPTTPDDQPWSRAADHETRSSVTATASTKSAPGTKCRPHSVRRLPNRRSSLASCQSAPSTRVSRIADQNTRRARSHQCILEAKGPRSPCPTCHTLPDTSPINGRLRLPIPAARHIATRRHLPWQGLSLLTPAAVALAPPRPVAWRHCRPTRVQVQSHVTHLGYSVADPTGSPRAPEPAKGPYK</sequence>
<reference evidence="2" key="1">
    <citation type="submission" date="2023-07" db="EMBL/GenBank/DDBJ databases">
        <title>draft genome sequence of fig (Ficus carica).</title>
        <authorList>
            <person name="Takahashi T."/>
            <person name="Nishimura K."/>
        </authorList>
    </citation>
    <scope>NUCLEOTIDE SEQUENCE</scope>
</reference>
<feature type="compositionally biased region" description="Basic residues" evidence="1">
    <location>
        <begin position="57"/>
        <end position="67"/>
    </location>
</feature>
<feature type="region of interest" description="Disordered" evidence="1">
    <location>
        <begin position="184"/>
        <end position="204"/>
    </location>
</feature>
<organism evidence="2 3">
    <name type="scientific">Ficus carica</name>
    <name type="common">Common fig</name>
    <dbReference type="NCBI Taxonomy" id="3494"/>
    <lineage>
        <taxon>Eukaryota</taxon>
        <taxon>Viridiplantae</taxon>
        <taxon>Streptophyta</taxon>
        <taxon>Embryophyta</taxon>
        <taxon>Tracheophyta</taxon>
        <taxon>Spermatophyta</taxon>
        <taxon>Magnoliopsida</taxon>
        <taxon>eudicotyledons</taxon>
        <taxon>Gunneridae</taxon>
        <taxon>Pentapetalae</taxon>
        <taxon>rosids</taxon>
        <taxon>fabids</taxon>
        <taxon>Rosales</taxon>
        <taxon>Moraceae</taxon>
        <taxon>Ficeae</taxon>
        <taxon>Ficus</taxon>
    </lineage>
</organism>
<evidence type="ECO:0000256" key="1">
    <source>
        <dbReference type="SAM" id="MobiDB-lite"/>
    </source>
</evidence>
<comment type="caution">
    <text evidence="2">The sequence shown here is derived from an EMBL/GenBank/DDBJ whole genome shotgun (WGS) entry which is preliminary data.</text>
</comment>
<dbReference type="AlphaFoldDB" id="A0AA87Z5H2"/>
<name>A0AA87Z5H2_FICCA</name>